<dbReference type="InterPro" id="IPR011051">
    <property type="entry name" value="RmlC_Cupin_sf"/>
</dbReference>
<dbReference type="KEGG" id="sspb:CP982_05780"/>
<evidence type="ECO:0000259" key="1">
    <source>
        <dbReference type="Pfam" id="PF07883"/>
    </source>
</evidence>
<keyword evidence="5" id="KW-1185">Reference proteome</keyword>
<keyword evidence="2" id="KW-0560">Oxidoreductase</keyword>
<evidence type="ECO:0000313" key="2">
    <source>
        <dbReference type="EMBL" id="MBB5101557.1"/>
    </source>
</evidence>
<dbReference type="InterPro" id="IPR014710">
    <property type="entry name" value="RmlC-like_jellyroll"/>
</dbReference>
<reference evidence="2 5" key="2">
    <citation type="submission" date="2020-08" db="EMBL/GenBank/DDBJ databases">
        <title>Genomic Encyclopedia of Type Strains, Phase III (KMG-III): the genomes of soil and plant-associated and newly described type strains.</title>
        <authorList>
            <person name="Whitman W."/>
        </authorList>
    </citation>
    <scope>NUCLEOTIDE SEQUENCE [LARGE SCALE GENOMIC DNA]</scope>
    <source>
        <strain evidence="2 5">CECT 3146</strain>
    </source>
</reference>
<dbReference type="EMBL" id="JACHJD010000001">
    <property type="protein sequence ID" value="MBB5101557.1"/>
    <property type="molecule type" value="Genomic_DNA"/>
</dbReference>
<gene>
    <name evidence="3" type="ORF">CP982_05780</name>
    <name evidence="2" type="ORF">FHS40_000610</name>
</gene>
<protein>
    <submittedName>
        <fullName evidence="3">Cupin domain-containing protein</fullName>
    </submittedName>
    <submittedName>
        <fullName evidence="2">Quercetin dioxygenase-like cupin family protein</fullName>
    </submittedName>
</protein>
<dbReference type="RefSeq" id="WP_150509482.1">
    <property type="nucleotide sequence ID" value="NZ_BMSQ01000003.1"/>
</dbReference>
<name>A0A5P2X4T1_STRST</name>
<dbReference type="OrthoDB" id="512358at2"/>
<dbReference type="EMBL" id="CP023690">
    <property type="protein sequence ID" value="QEV58279.1"/>
    <property type="molecule type" value="Genomic_DNA"/>
</dbReference>
<dbReference type="InterPro" id="IPR013096">
    <property type="entry name" value="Cupin_2"/>
</dbReference>
<evidence type="ECO:0000313" key="3">
    <source>
        <dbReference type="EMBL" id="QEV58279.1"/>
    </source>
</evidence>
<accession>A0A5P2X4T1</accession>
<organism evidence="3 4">
    <name type="scientific">Streptomyces spectabilis</name>
    <dbReference type="NCBI Taxonomy" id="68270"/>
    <lineage>
        <taxon>Bacteria</taxon>
        <taxon>Bacillati</taxon>
        <taxon>Actinomycetota</taxon>
        <taxon>Actinomycetes</taxon>
        <taxon>Kitasatosporales</taxon>
        <taxon>Streptomycetaceae</taxon>
        <taxon>Streptomyces</taxon>
    </lineage>
</organism>
<dbReference type="GO" id="GO:0051213">
    <property type="term" value="F:dioxygenase activity"/>
    <property type="evidence" value="ECO:0007669"/>
    <property type="project" value="UniProtKB-KW"/>
</dbReference>
<dbReference type="Pfam" id="PF07883">
    <property type="entry name" value="Cupin_2"/>
    <property type="match status" value="1"/>
</dbReference>
<proteinExistence type="predicted"/>
<evidence type="ECO:0000313" key="5">
    <source>
        <dbReference type="Proteomes" id="UP000549009"/>
    </source>
</evidence>
<dbReference type="Proteomes" id="UP000326505">
    <property type="component" value="Chromosome"/>
</dbReference>
<keyword evidence="2" id="KW-0223">Dioxygenase</keyword>
<sequence>MTLTPIDLFASFIHLDEGGQVRAERPVFDSAGSGWQVMTFHVETDADVHGDHWEVHPDAEEVVACLAGGIRLCFRPEEPGGEGAEVKVAAGAAVIVPRGRWHRIALDGPSDIMSVTVPRGSRLERRAEA</sequence>
<reference evidence="3 4" key="1">
    <citation type="submission" date="2017-09" db="EMBL/GenBank/DDBJ databases">
        <authorList>
            <person name="Lee N."/>
            <person name="Cho B.-K."/>
        </authorList>
    </citation>
    <scope>NUCLEOTIDE SEQUENCE [LARGE SCALE GENOMIC DNA]</scope>
    <source>
        <strain evidence="3 4">ATCC 27465</strain>
    </source>
</reference>
<dbReference type="SUPFAM" id="SSF51182">
    <property type="entry name" value="RmlC-like cupins"/>
    <property type="match status" value="1"/>
</dbReference>
<dbReference type="Proteomes" id="UP000549009">
    <property type="component" value="Unassembled WGS sequence"/>
</dbReference>
<dbReference type="AlphaFoldDB" id="A0A5P2X4T1"/>
<evidence type="ECO:0000313" key="4">
    <source>
        <dbReference type="Proteomes" id="UP000326505"/>
    </source>
</evidence>
<dbReference type="Gene3D" id="2.60.120.10">
    <property type="entry name" value="Jelly Rolls"/>
    <property type="match status" value="1"/>
</dbReference>
<feature type="domain" description="Cupin type-2" evidence="1">
    <location>
        <begin position="43"/>
        <end position="111"/>
    </location>
</feature>